<evidence type="ECO:0000313" key="5">
    <source>
        <dbReference type="Proteomes" id="UP000008142"/>
    </source>
</evidence>
<dbReference type="InterPro" id="IPR044642">
    <property type="entry name" value="PTHR15588"/>
</dbReference>
<protein>
    <submittedName>
        <fullName evidence="4">Small nuclear ribonucleoprotein</fullName>
    </submittedName>
</protein>
<reference evidence="5" key="1">
    <citation type="submission" date="2008-07" db="EMBL/GenBank/DDBJ databases">
        <title>Annotation of Ajellomyces capsulatus strain H88.</title>
        <authorList>
            <person name="Champion M."/>
            <person name="Cuomo C."/>
            <person name="Ma L.-J."/>
            <person name="Henn M.R."/>
            <person name="Sil A."/>
            <person name="Goldman B."/>
            <person name="Young S.K."/>
            <person name="Kodira C.D."/>
            <person name="Zeng Q."/>
            <person name="Koehrsen M."/>
            <person name="Alvarado L."/>
            <person name="Berlin A."/>
            <person name="Borenstein D."/>
            <person name="Chen Z."/>
            <person name="Engels R."/>
            <person name="Freedman E."/>
            <person name="Gellesch M."/>
            <person name="Goldberg J."/>
            <person name="Griggs A."/>
            <person name="Gujja S."/>
            <person name="Heiman D."/>
            <person name="Hepburn T."/>
            <person name="Howarth C."/>
            <person name="Jen D."/>
            <person name="Larson L."/>
            <person name="Lewis B."/>
            <person name="Mehta T."/>
            <person name="Park D."/>
            <person name="Pearson M."/>
            <person name="Roberts A."/>
            <person name="Saif S."/>
            <person name="Shea T."/>
            <person name="Shenoy N."/>
            <person name="Sisk P."/>
            <person name="Stolte C."/>
            <person name="Sykes S."/>
            <person name="Walk T."/>
            <person name="White J."/>
            <person name="Yandava C."/>
            <person name="Klein B."/>
            <person name="McEwen J.G."/>
            <person name="Puccia R."/>
            <person name="Goldman G.H."/>
            <person name="Felipe M.S."/>
            <person name="Nino-Vega G."/>
            <person name="San-Blas G."/>
            <person name="Taylor J."/>
            <person name="Mendoza L."/>
            <person name="Galagan J."/>
            <person name="Nusbaum C."/>
            <person name="Birren B."/>
        </authorList>
    </citation>
    <scope>NUCLEOTIDE SEQUENCE [LARGE SCALE GENOMIC DNA]</scope>
    <source>
        <strain evidence="5">H88</strain>
    </source>
</reference>
<keyword evidence="1" id="KW-0694">RNA-binding</keyword>
<evidence type="ECO:0000256" key="2">
    <source>
        <dbReference type="ARBA" id="ARBA00023274"/>
    </source>
</evidence>
<organism evidence="5">
    <name type="scientific">Ajellomyces capsulatus (strain H88)</name>
    <name type="common">Darling's disease fungus</name>
    <name type="synonym">Histoplasma capsulatum</name>
    <dbReference type="NCBI Taxonomy" id="544711"/>
    <lineage>
        <taxon>Eukaryota</taxon>
        <taxon>Fungi</taxon>
        <taxon>Dikarya</taxon>
        <taxon>Ascomycota</taxon>
        <taxon>Pezizomycotina</taxon>
        <taxon>Eurotiomycetes</taxon>
        <taxon>Eurotiomycetidae</taxon>
        <taxon>Onygenales</taxon>
        <taxon>Ajellomycetaceae</taxon>
        <taxon>Histoplasma</taxon>
    </lineage>
</organism>
<evidence type="ECO:0000313" key="4">
    <source>
        <dbReference type="EMBL" id="EGC46666.1"/>
    </source>
</evidence>
<dbReference type="GO" id="GO:1990904">
    <property type="term" value="C:ribonucleoprotein complex"/>
    <property type="evidence" value="ECO:0007669"/>
    <property type="project" value="UniProtKB-KW"/>
</dbReference>
<dbReference type="STRING" id="544711.F0UK31"/>
<sequence length="262" mass="29331">MPEQEGFGKQSKHRISPLWLKKYFNLDKQAQDGQQRHRSRPESDNLAAKGEARYVYAEVWNSTAFPQITTIQCGMEDLSLHDHNNGQGGRRGAPPPPLPHGHRGYPQQPNPPTHSGFPRHHQQALPTAPPPAAGQEPSPTPMMPPPLVQPPPQMFTTAAQLLDLTDTNLVLQGTVERLYAGNLFADIQRGIYLVRGENVLLLGEVDLDKEDDIPTGYRQAPFEEVFALKKQEDNERKKRNKRSSAKLQTLGFEAEHSGEVLF</sequence>
<dbReference type="GO" id="GO:0000290">
    <property type="term" value="P:deadenylation-dependent decapping of nuclear-transcribed mRNA"/>
    <property type="evidence" value="ECO:0007669"/>
    <property type="project" value="TreeGrafter"/>
</dbReference>
<feature type="region of interest" description="Disordered" evidence="3">
    <location>
        <begin position="79"/>
        <end position="149"/>
    </location>
</feature>
<dbReference type="Gene3D" id="2.30.30.100">
    <property type="match status" value="1"/>
</dbReference>
<dbReference type="OMA" id="YRQAPFE"/>
<dbReference type="OrthoDB" id="10263346at2759"/>
<dbReference type="Proteomes" id="UP000008142">
    <property type="component" value="Unassembled WGS sequence"/>
</dbReference>
<evidence type="ECO:0000256" key="3">
    <source>
        <dbReference type="SAM" id="MobiDB-lite"/>
    </source>
</evidence>
<accession>F0UK31</accession>
<dbReference type="PANTHER" id="PTHR15588:SF8">
    <property type="entry name" value="U6 SNRNA-ASSOCIATED SM-LIKE PROTEIN LSM1"/>
    <property type="match status" value="1"/>
</dbReference>
<dbReference type="HOGENOM" id="CLU_076902_0_0_1"/>
<proteinExistence type="predicted"/>
<gene>
    <name evidence="4" type="ORF">HCEG_05881</name>
</gene>
<dbReference type="GO" id="GO:0000932">
    <property type="term" value="C:P-body"/>
    <property type="evidence" value="ECO:0007669"/>
    <property type="project" value="TreeGrafter"/>
</dbReference>
<dbReference type="GO" id="GO:0003729">
    <property type="term" value="F:mRNA binding"/>
    <property type="evidence" value="ECO:0007669"/>
    <property type="project" value="TreeGrafter"/>
</dbReference>
<dbReference type="AlphaFoldDB" id="F0UK31"/>
<dbReference type="VEuPathDB" id="FungiDB:I7I53_05734"/>
<feature type="compositionally biased region" description="Pro residues" evidence="3">
    <location>
        <begin position="127"/>
        <end position="149"/>
    </location>
</feature>
<name>F0UK31_AJEC8</name>
<evidence type="ECO:0000256" key="1">
    <source>
        <dbReference type="ARBA" id="ARBA00022884"/>
    </source>
</evidence>
<dbReference type="GO" id="GO:1990726">
    <property type="term" value="C:Lsm1-7-Pat1 complex"/>
    <property type="evidence" value="ECO:0007669"/>
    <property type="project" value="TreeGrafter"/>
</dbReference>
<dbReference type="EMBL" id="DS990639">
    <property type="protein sequence ID" value="EGC46666.1"/>
    <property type="molecule type" value="Genomic_DNA"/>
</dbReference>
<keyword evidence="2 4" id="KW-0687">Ribonucleoprotein</keyword>
<dbReference type="PANTHER" id="PTHR15588">
    <property type="entry name" value="LSM1"/>
    <property type="match status" value="1"/>
</dbReference>